<feature type="transmembrane region" description="Helical" evidence="1">
    <location>
        <begin position="136"/>
        <end position="156"/>
    </location>
</feature>
<dbReference type="RefSeq" id="WP_023844070.1">
    <property type="nucleotide sequence ID" value="NZ_AZAJ01000001.1"/>
</dbReference>
<dbReference type="Gene3D" id="2.60.40.10">
    <property type="entry name" value="Immunoglobulins"/>
    <property type="match status" value="1"/>
</dbReference>
<evidence type="ECO:0000313" key="2">
    <source>
        <dbReference type="EMBL" id="ETA66934.1"/>
    </source>
</evidence>
<keyword evidence="3" id="KW-1185">Reference proteome</keyword>
<evidence type="ECO:0000313" key="3">
    <source>
        <dbReference type="Proteomes" id="UP000019483"/>
    </source>
</evidence>
<dbReference type="InterPro" id="IPR013783">
    <property type="entry name" value="Ig-like_fold"/>
</dbReference>
<gene>
    <name evidence="2" type="ORF">MettiDRAFT_0337</name>
</gene>
<protein>
    <submittedName>
        <fullName evidence="2">Uncharacterized protein</fullName>
    </submittedName>
</protein>
<keyword evidence="1" id="KW-1133">Transmembrane helix</keyword>
<proteinExistence type="predicted"/>
<name>W9DMQ7_METTI</name>
<dbReference type="AlphaFoldDB" id="W9DMQ7"/>
<comment type="caution">
    <text evidence="2">The sequence shown here is derived from an EMBL/GenBank/DDBJ whole genome shotgun (WGS) entry which is preliminary data.</text>
</comment>
<keyword evidence="1" id="KW-0472">Membrane</keyword>
<keyword evidence="1" id="KW-0812">Transmembrane</keyword>
<organism evidence="2 3">
    <name type="scientific">Methanolobus tindarius DSM 2278</name>
    <dbReference type="NCBI Taxonomy" id="1090322"/>
    <lineage>
        <taxon>Archaea</taxon>
        <taxon>Methanobacteriati</taxon>
        <taxon>Methanobacteriota</taxon>
        <taxon>Stenosarchaea group</taxon>
        <taxon>Methanomicrobia</taxon>
        <taxon>Methanosarcinales</taxon>
        <taxon>Methanosarcinaceae</taxon>
        <taxon>Methanolobus</taxon>
    </lineage>
</organism>
<dbReference type="EMBL" id="AZAJ01000001">
    <property type="protein sequence ID" value="ETA66934.1"/>
    <property type="molecule type" value="Genomic_DNA"/>
</dbReference>
<evidence type="ECO:0000256" key="1">
    <source>
        <dbReference type="SAM" id="Phobius"/>
    </source>
</evidence>
<sequence>MFKKLLICIIFTIFCIYSVANVSAVGVGVSPANMSFDAHVGITEYQSLFVINDGQSISDYRVYVDDQYVDWFSISPNNFTLQPGEHKEVIIGLKPPVSANGNYDMKAYVIASAPSSDFEVGSGIKIPVKINVSNKGLFYASGAILVLAVGMILTGTRWNRKRKQNRVNLNTAEIRIADTAVVSSAVDEVTNCDLGLGSGLEDEID</sequence>
<dbReference type="OrthoDB" id="125782at2157"/>
<reference evidence="2 3" key="1">
    <citation type="submission" date="2013-08" db="EMBL/GenBank/DDBJ databases">
        <authorList>
            <consortium name="DOE Joint Genome Institute"/>
            <person name="Eisen J."/>
            <person name="Huntemann M."/>
            <person name="Han J."/>
            <person name="Chen A."/>
            <person name="Kyrpides N."/>
            <person name="Mavromatis K."/>
            <person name="Markowitz V."/>
            <person name="Palaniappan K."/>
            <person name="Ivanova N."/>
            <person name="Schaumberg A."/>
            <person name="Pati A."/>
            <person name="Liolios K."/>
            <person name="Nordberg H.P."/>
            <person name="Cantor M.N."/>
            <person name="Hua S.X."/>
            <person name="Woyke T."/>
        </authorList>
    </citation>
    <scope>NUCLEOTIDE SEQUENCE [LARGE SCALE GENOMIC DNA]</scope>
    <source>
        <strain evidence="2 3">DSM 2278</strain>
    </source>
</reference>
<dbReference type="Proteomes" id="UP000019483">
    <property type="component" value="Unassembled WGS sequence"/>
</dbReference>
<accession>W9DMQ7</accession>